<feature type="region of interest" description="Disordered" evidence="1">
    <location>
        <begin position="1"/>
        <end position="26"/>
    </location>
</feature>
<dbReference type="Gene3D" id="3.30.420.10">
    <property type="entry name" value="Ribonuclease H-like superfamily/Ribonuclease H"/>
    <property type="match status" value="1"/>
</dbReference>
<evidence type="ECO:0000256" key="1">
    <source>
        <dbReference type="SAM" id="MobiDB-lite"/>
    </source>
</evidence>
<dbReference type="InterPro" id="IPR036397">
    <property type="entry name" value="RNaseH_sf"/>
</dbReference>
<dbReference type="Proteomes" id="UP000251714">
    <property type="component" value="Unassembled WGS sequence"/>
</dbReference>
<gene>
    <name evidence="2" type="ORF">FPRO05_05256</name>
</gene>
<name>A0A365MQ73_GIBIN</name>
<feature type="compositionally biased region" description="Basic residues" evidence="1">
    <location>
        <begin position="476"/>
        <end position="488"/>
    </location>
</feature>
<feature type="region of interest" description="Disordered" evidence="1">
    <location>
        <begin position="433"/>
        <end position="488"/>
    </location>
</feature>
<evidence type="ECO:0000313" key="3">
    <source>
        <dbReference type="Proteomes" id="UP000251714"/>
    </source>
</evidence>
<dbReference type="SUPFAM" id="SSF53098">
    <property type="entry name" value="Ribonuclease H-like"/>
    <property type="match status" value="1"/>
</dbReference>
<feature type="compositionally biased region" description="Acidic residues" evidence="1">
    <location>
        <begin position="42"/>
        <end position="61"/>
    </location>
</feature>
<feature type="compositionally biased region" description="Polar residues" evidence="1">
    <location>
        <begin position="449"/>
        <end position="468"/>
    </location>
</feature>
<comment type="caution">
    <text evidence="2">The sequence shown here is derived from an EMBL/GenBank/DDBJ whole genome shotgun (WGS) entry which is preliminary data.</text>
</comment>
<protein>
    <submittedName>
        <fullName evidence="2">Uncharacterized protein</fullName>
    </submittedName>
</protein>
<dbReference type="InterPro" id="IPR012337">
    <property type="entry name" value="RNaseH-like_sf"/>
</dbReference>
<dbReference type="GO" id="GO:0003676">
    <property type="term" value="F:nucleic acid binding"/>
    <property type="evidence" value="ECO:0007669"/>
    <property type="project" value="InterPro"/>
</dbReference>
<feature type="region of interest" description="Disordered" evidence="1">
    <location>
        <begin position="40"/>
        <end position="61"/>
    </location>
</feature>
<accession>A0A365MQ73</accession>
<proteinExistence type="predicted"/>
<evidence type="ECO:0000313" key="2">
    <source>
        <dbReference type="EMBL" id="RBA10667.1"/>
    </source>
</evidence>
<sequence length="488" mass="55454">MQQKKSPGQDEGQDSKMEDLGLTDDDLMDVDYEAFEQYNLDLPDDMPLEEEDELGPAEGDDEELFSERHRSYILEQNAQFWENHNDQPINLHGRGRICCGPGLCTGAFVLEPCPGRVVIDLDTARLRLVGLKSGKKTITLNYACVSCFTLKRARAFLEQGKAKSNASLEKVDLTVLRNLFADAAKKAWTSQPEFQRVLERVKDIEEGSMPPCSLLILDTEFSPATRQLWEVAVIEYLSGNTQINTLLNHSDGLSHESKTRGIVQLSKMHAKNVYNPKRKLDRLNVHQVAQRLKEIGINSDTLFVVWATSAFDLKVLRNYLETGGYRDILPSDGQCVPICYTFRQNLPQIRLDKKYPVRLEIIVPVFYPGHKLIGANHQALADCQQTRYMCLPLPELCKPVEEREVQWRPENIKKPSAGSLHNYFPVMKDHTLDHSKEKKKSVGKPLNPPMSQSKLSFVSQAQSESQEVAPSDVTKSVRRSKRLRFTRK</sequence>
<organism evidence="2 3">
    <name type="scientific">Gibberella intermedia</name>
    <name type="common">Bulb rot disease fungus</name>
    <name type="synonym">Fusarium proliferatum</name>
    <dbReference type="NCBI Taxonomy" id="948311"/>
    <lineage>
        <taxon>Eukaryota</taxon>
        <taxon>Fungi</taxon>
        <taxon>Dikarya</taxon>
        <taxon>Ascomycota</taxon>
        <taxon>Pezizomycotina</taxon>
        <taxon>Sordariomycetes</taxon>
        <taxon>Hypocreomycetidae</taxon>
        <taxon>Hypocreales</taxon>
        <taxon>Nectriaceae</taxon>
        <taxon>Fusarium</taxon>
        <taxon>Fusarium fujikuroi species complex</taxon>
    </lineage>
</organism>
<reference evidence="2 3" key="1">
    <citation type="submission" date="2017-12" db="EMBL/GenBank/DDBJ databases">
        <title>Genome sequence of the mycotoxigenic crop pathogen Fusarium proliferatum, strain ITEM 2341 from Date Palm.</title>
        <authorList>
            <person name="Almiman B.F."/>
            <person name="Shittu T.A."/>
            <person name="Muthumeenakshi S."/>
            <person name="Baroncelli R."/>
            <person name="Sreenivasaprasada S."/>
        </authorList>
    </citation>
    <scope>NUCLEOTIDE SEQUENCE [LARGE SCALE GENOMIC DNA]</scope>
    <source>
        <strain evidence="2 3">ITEM 2341</strain>
    </source>
</reference>
<dbReference type="AlphaFoldDB" id="A0A365MQ73"/>
<dbReference type="EMBL" id="PKMI01000061">
    <property type="protein sequence ID" value="RBA10667.1"/>
    <property type="molecule type" value="Genomic_DNA"/>
</dbReference>